<dbReference type="InterPro" id="IPR016181">
    <property type="entry name" value="Acyl_CoA_acyltransferase"/>
</dbReference>
<protein>
    <submittedName>
        <fullName evidence="2">Acetyltransferase (GNAT) family protein</fullName>
    </submittedName>
</protein>
<dbReference type="Proteomes" id="UP000198983">
    <property type="component" value="Chromosome I"/>
</dbReference>
<keyword evidence="3" id="KW-1185">Reference proteome</keyword>
<dbReference type="EMBL" id="LT629732">
    <property type="protein sequence ID" value="SDT08141.1"/>
    <property type="molecule type" value="Genomic_DNA"/>
</dbReference>
<organism evidence="2 3">
    <name type="scientific">Actinopolymorpha singaporensis</name>
    <dbReference type="NCBI Taxonomy" id="117157"/>
    <lineage>
        <taxon>Bacteria</taxon>
        <taxon>Bacillati</taxon>
        <taxon>Actinomycetota</taxon>
        <taxon>Actinomycetes</taxon>
        <taxon>Propionibacteriales</taxon>
        <taxon>Actinopolymorphaceae</taxon>
        <taxon>Actinopolymorpha</taxon>
    </lineage>
</organism>
<dbReference type="GO" id="GO:0016747">
    <property type="term" value="F:acyltransferase activity, transferring groups other than amino-acyl groups"/>
    <property type="evidence" value="ECO:0007669"/>
    <property type="project" value="InterPro"/>
</dbReference>
<keyword evidence="2" id="KW-0808">Transferase</keyword>
<dbReference type="STRING" id="117157.SAMN04489717_4963"/>
<reference evidence="2 3" key="1">
    <citation type="submission" date="2016-10" db="EMBL/GenBank/DDBJ databases">
        <authorList>
            <person name="de Groot N.N."/>
        </authorList>
    </citation>
    <scope>NUCLEOTIDE SEQUENCE [LARGE SCALE GENOMIC DNA]</scope>
    <source>
        <strain evidence="2 3">DSM 22024</strain>
    </source>
</reference>
<dbReference type="Gene3D" id="3.40.630.30">
    <property type="match status" value="1"/>
</dbReference>
<dbReference type="SUPFAM" id="SSF55729">
    <property type="entry name" value="Acyl-CoA N-acyltransferases (Nat)"/>
    <property type="match status" value="1"/>
</dbReference>
<dbReference type="InterPro" id="IPR000182">
    <property type="entry name" value="GNAT_dom"/>
</dbReference>
<evidence type="ECO:0000313" key="3">
    <source>
        <dbReference type="Proteomes" id="UP000198983"/>
    </source>
</evidence>
<dbReference type="InterPro" id="IPR053144">
    <property type="entry name" value="Acetyltransferase_Butenolide"/>
</dbReference>
<dbReference type="CDD" id="cd04301">
    <property type="entry name" value="NAT_SF"/>
    <property type="match status" value="1"/>
</dbReference>
<dbReference type="PROSITE" id="PS51186">
    <property type="entry name" value="GNAT"/>
    <property type="match status" value="1"/>
</dbReference>
<feature type="domain" description="N-acetyltransferase" evidence="1">
    <location>
        <begin position="23"/>
        <end position="158"/>
    </location>
</feature>
<name>A0A1H1XG84_9ACTN</name>
<dbReference type="Pfam" id="PF00583">
    <property type="entry name" value="Acetyltransf_1"/>
    <property type="match status" value="1"/>
</dbReference>
<evidence type="ECO:0000259" key="1">
    <source>
        <dbReference type="PROSITE" id="PS51186"/>
    </source>
</evidence>
<accession>A0A1H1XG84</accession>
<dbReference type="PANTHER" id="PTHR43233:SF1">
    <property type="entry name" value="FAMILY N-ACETYLTRANSFERASE, PUTATIVE (AFU_ORTHOLOGUE AFUA_6G03350)-RELATED"/>
    <property type="match status" value="1"/>
</dbReference>
<dbReference type="AlphaFoldDB" id="A0A1H1XG84"/>
<proteinExistence type="predicted"/>
<dbReference type="PANTHER" id="PTHR43233">
    <property type="entry name" value="FAMILY N-ACETYLTRANSFERASE, PUTATIVE (AFU_ORTHOLOGUE AFUA_6G03350)-RELATED"/>
    <property type="match status" value="1"/>
</dbReference>
<sequence length="158" mass="17377">MPRLSDVSGMSGVGGVGGVGGEFEFDDDPGRVDLDALWQVLSTQVYWGKWRTREHVRRQVASAWRVVGVYEAASGRMVGFARAVSDGVALAYLADVYVLPDLRGKGLGTRLVEAMVEDGPGADFRWMLHTADAHGLYEKFGFAPPDRSYLERPRRDAD</sequence>
<gene>
    <name evidence="2" type="ORF">SAMN04489717_4963</name>
</gene>
<evidence type="ECO:0000313" key="2">
    <source>
        <dbReference type="EMBL" id="SDT08141.1"/>
    </source>
</evidence>